<dbReference type="InterPro" id="IPR052925">
    <property type="entry name" value="Phage_Integrase-like_Recomb"/>
</dbReference>
<dbReference type="PROSITE" id="PS51898">
    <property type="entry name" value="TYR_RECOMBINASE"/>
    <property type="match status" value="1"/>
</dbReference>
<evidence type="ECO:0000256" key="1">
    <source>
        <dbReference type="ARBA" id="ARBA00022908"/>
    </source>
</evidence>
<dbReference type="InterPro" id="IPR013762">
    <property type="entry name" value="Integrase-like_cat_sf"/>
</dbReference>
<keyword evidence="3" id="KW-0233">DNA recombination</keyword>
<dbReference type="InterPro" id="IPR010998">
    <property type="entry name" value="Integrase_recombinase_N"/>
</dbReference>
<evidence type="ECO:0000259" key="5">
    <source>
        <dbReference type="PROSITE" id="PS51898"/>
    </source>
</evidence>
<evidence type="ECO:0000313" key="6">
    <source>
        <dbReference type="EMBL" id="WLQ60486.1"/>
    </source>
</evidence>
<keyword evidence="2" id="KW-0238">DNA-binding</keyword>
<evidence type="ECO:0000256" key="4">
    <source>
        <dbReference type="SAM" id="MobiDB-lite"/>
    </source>
</evidence>
<dbReference type="CDD" id="cd00799">
    <property type="entry name" value="INT_Cre_C"/>
    <property type="match status" value="1"/>
</dbReference>
<dbReference type="PANTHER" id="PTHR34605:SF4">
    <property type="entry name" value="DNA ADENINE METHYLTRANSFERASE"/>
    <property type="match status" value="1"/>
</dbReference>
<dbReference type="Pfam" id="PF02899">
    <property type="entry name" value="Phage_int_SAM_1"/>
    <property type="match status" value="1"/>
</dbReference>
<evidence type="ECO:0000256" key="2">
    <source>
        <dbReference type="ARBA" id="ARBA00023125"/>
    </source>
</evidence>
<organism evidence="6 7">
    <name type="scientific">Streptomyces poriferorum</name>
    <dbReference type="NCBI Taxonomy" id="2798799"/>
    <lineage>
        <taxon>Bacteria</taxon>
        <taxon>Bacillati</taxon>
        <taxon>Actinomycetota</taxon>
        <taxon>Actinomycetes</taxon>
        <taxon>Kitasatosporales</taxon>
        <taxon>Streptomycetaceae</taxon>
        <taxon>Streptomyces</taxon>
    </lineage>
</organism>
<protein>
    <submittedName>
        <fullName evidence="6">Site-specific integrase</fullName>
    </submittedName>
</protein>
<dbReference type="SUPFAM" id="SSF47823">
    <property type="entry name" value="lambda integrase-like, N-terminal domain"/>
    <property type="match status" value="1"/>
</dbReference>
<dbReference type="PANTHER" id="PTHR34605">
    <property type="entry name" value="PHAGE_INTEGRASE DOMAIN-CONTAINING PROTEIN"/>
    <property type="match status" value="1"/>
</dbReference>
<dbReference type="EMBL" id="CP120988">
    <property type="protein sequence ID" value="WLQ60486.1"/>
    <property type="molecule type" value="Genomic_DNA"/>
</dbReference>
<dbReference type="Proteomes" id="UP001235744">
    <property type="component" value="Chromosome"/>
</dbReference>
<evidence type="ECO:0000313" key="7">
    <source>
        <dbReference type="Proteomes" id="UP001235744"/>
    </source>
</evidence>
<dbReference type="SUPFAM" id="SSF56349">
    <property type="entry name" value="DNA breaking-rejoining enzymes"/>
    <property type="match status" value="1"/>
</dbReference>
<dbReference type="InterPro" id="IPR004107">
    <property type="entry name" value="Integrase_SAM-like_N"/>
</dbReference>
<keyword evidence="7" id="KW-1185">Reference proteome</keyword>
<evidence type="ECO:0000256" key="3">
    <source>
        <dbReference type="ARBA" id="ARBA00023172"/>
    </source>
</evidence>
<dbReference type="InterPro" id="IPR002104">
    <property type="entry name" value="Integrase_catalytic"/>
</dbReference>
<accession>A0ABY9IYJ0</accession>
<name>A0ABY9IYJ0_9ACTN</name>
<dbReference type="Gene3D" id="1.10.443.10">
    <property type="entry name" value="Intergrase catalytic core"/>
    <property type="match status" value="1"/>
</dbReference>
<reference evidence="6 7" key="1">
    <citation type="submission" date="2023-03" db="EMBL/GenBank/DDBJ databases">
        <title>Isolation and description of six Streptomyces strains from soil environments, able to metabolize different microbial glucans.</title>
        <authorList>
            <person name="Widen T."/>
            <person name="Larsbrink J."/>
        </authorList>
    </citation>
    <scope>NUCLEOTIDE SEQUENCE [LARGE SCALE GENOMIC DNA]</scope>
    <source>
        <strain evidence="6 7">Alt2</strain>
    </source>
</reference>
<proteinExistence type="predicted"/>
<gene>
    <name evidence="6" type="ORF">P8A19_35915</name>
</gene>
<sequence length="390" mass="42566">MTEPDEVVVAELVDEDNLPAAVDPGPIGRPLVDRHTILRPNAPIPTTADLPTYTEADFRISQETAELLDQSPPENTSRTYNSARRRFEAWCRENDRVHLPCTTATFVEYVGHLVRADKSPSTIQVAMSAIRSWHQDGQQPGTKEASEALRKHARGWAQRRTAKKAPAIRTDMLAAMVATCASETDADYPKATRDAALLTLGWGMLSRRSELAHLLIQQLTIGPTGIHVLVAFSKTDQAAKGNTTFVPDNPDDPATCPVVRIRAWLEELRRQGVTDGPLFRHINRGGTIRHRAGGPEENLLTPDAIGAIVKARAKLANLPDPSKITAHGLRRGPAQEIAEAGEDPTGQGRWKPGSLTVQKHYVEPARSEADNTITAMRRKKAAAAAKEAEG</sequence>
<feature type="domain" description="Tyr recombinase" evidence="5">
    <location>
        <begin position="163"/>
        <end position="374"/>
    </location>
</feature>
<keyword evidence="1" id="KW-0229">DNA integration</keyword>
<dbReference type="RefSeq" id="WP_306069232.1">
    <property type="nucleotide sequence ID" value="NZ_CP120988.1"/>
</dbReference>
<dbReference type="InterPro" id="IPR011010">
    <property type="entry name" value="DNA_brk_join_enz"/>
</dbReference>
<dbReference type="Gene3D" id="1.10.150.130">
    <property type="match status" value="1"/>
</dbReference>
<feature type="region of interest" description="Disordered" evidence="4">
    <location>
        <begin position="371"/>
        <end position="390"/>
    </location>
</feature>